<feature type="domain" description="LRAT" evidence="3">
    <location>
        <begin position="67"/>
        <end position="209"/>
    </location>
</feature>
<dbReference type="PANTHER" id="PTHR46137">
    <property type="entry name" value="OS05G0310600 PROTEIN"/>
    <property type="match status" value="1"/>
</dbReference>
<evidence type="ECO:0000256" key="1">
    <source>
        <dbReference type="SAM" id="MobiDB-lite"/>
    </source>
</evidence>
<keyword evidence="2" id="KW-0812">Transmembrane</keyword>
<keyword evidence="5" id="KW-1185">Reference proteome</keyword>
<evidence type="ECO:0000313" key="4">
    <source>
        <dbReference type="EMBL" id="KAK6925250.1"/>
    </source>
</evidence>
<feature type="compositionally biased region" description="Basic and acidic residues" evidence="1">
    <location>
        <begin position="12"/>
        <end position="25"/>
    </location>
</feature>
<feature type="transmembrane region" description="Helical" evidence="2">
    <location>
        <begin position="213"/>
        <end position="230"/>
    </location>
</feature>
<dbReference type="Proteomes" id="UP001370490">
    <property type="component" value="Unassembled WGS sequence"/>
</dbReference>
<comment type="caution">
    <text evidence="4">The sequence shown here is derived from an EMBL/GenBank/DDBJ whole genome shotgun (WGS) entry which is preliminary data.</text>
</comment>
<evidence type="ECO:0000256" key="2">
    <source>
        <dbReference type="SAM" id="Phobius"/>
    </source>
</evidence>
<dbReference type="PANTHER" id="PTHR46137:SF1">
    <property type="entry name" value="LRAT DOMAIN-CONTAINING PROTEIN"/>
    <property type="match status" value="1"/>
</dbReference>
<dbReference type="AlphaFoldDB" id="A0AAN8V0L4"/>
<dbReference type="PROSITE" id="PS51934">
    <property type="entry name" value="LRAT"/>
    <property type="match status" value="1"/>
</dbReference>
<dbReference type="Gene3D" id="3.90.1720.10">
    <property type="entry name" value="endopeptidase domain like (from Nostoc punctiforme)"/>
    <property type="match status" value="1"/>
</dbReference>
<organism evidence="4 5">
    <name type="scientific">Dillenia turbinata</name>
    <dbReference type="NCBI Taxonomy" id="194707"/>
    <lineage>
        <taxon>Eukaryota</taxon>
        <taxon>Viridiplantae</taxon>
        <taxon>Streptophyta</taxon>
        <taxon>Embryophyta</taxon>
        <taxon>Tracheophyta</taxon>
        <taxon>Spermatophyta</taxon>
        <taxon>Magnoliopsida</taxon>
        <taxon>eudicotyledons</taxon>
        <taxon>Gunneridae</taxon>
        <taxon>Pentapetalae</taxon>
        <taxon>Dilleniales</taxon>
        <taxon>Dilleniaceae</taxon>
        <taxon>Dillenia</taxon>
    </lineage>
</organism>
<keyword evidence="2" id="KW-0472">Membrane</keyword>
<protein>
    <submittedName>
        <fullName evidence="4">LRAT domain</fullName>
    </submittedName>
</protein>
<evidence type="ECO:0000313" key="5">
    <source>
        <dbReference type="Proteomes" id="UP001370490"/>
    </source>
</evidence>
<reference evidence="4 5" key="1">
    <citation type="submission" date="2023-12" db="EMBL/GenBank/DDBJ databases">
        <title>A high-quality genome assembly for Dillenia turbinata (Dilleniales).</title>
        <authorList>
            <person name="Chanderbali A."/>
        </authorList>
    </citation>
    <scope>NUCLEOTIDE SEQUENCE [LARGE SCALE GENOMIC DNA]</scope>
    <source>
        <strain evidence="4">LSX21</strain>
        <tissue evidence="4">Leaf</tissue>
    </source>
</reference>
<dbReference type="Pfam" id="PF04970">
    <property type="entry name" value="LRAT"/>
    <property type="match status" value="1"/>
</dbReference>
<keyword evidence="2" id="KW-1133">Transmembrane helix</keyword>
<dbReference type="InterPro" id="IPR007053">
    <property type="entry name" value="LRAT_dom"/>
</dbReference>
<feature type="region of interest" description="Disordered" evidence="1">
    <location>
        <begin position="1"/>
        <end position="25"/>
    </location>
</feature>
<gene>
    <name evidence="4" type="ORF">RJ641_009576</name>
</gene>
<proteinExistence type="predicted"/>
<accession>A0AAN8V0L4</accession>
<feature type="compositionally biased region" description="Basic residues" evidence="1">
    <location>
        <begin position="1"/>
        <end position="11"/>
    </location>
</feature>
<name>A0AAN8V0L4_9MAGN</name>
<sequence length="259" mass="30607">MVNRNMLKRRRMNDQREKKRASQKDIVDRNMRKRKRMDDRQMLKRKRKRIYKYADEWSMLKRGDHIYRYGDGKVYTHHGIYVGDGMVIHYTRTEPGSREIMSPATSIPCPKCNFQSDLHRGVARTCTDCFLSGYDNHVRLFEYGVPLLKLIFRPSGTCGRSHRRPHGEAVVRRAYYLLATNGFGCYKLFHNNCEDFARYCKTGKRKRIFQAKWAIDFLKLCAVAFVLYLGQKICFPHSPLLTIPTSYLEKINGWSMEKI</sequence>
<dbReference type="EMBL" id="JBAMMX010000016">
    <property type="protein sequence ID" value="KAK6925250.1"/>
    <property type="molecule type" value="Genomic_DNA"/>
</dbReference>
<evidence type="ECO:0000259" key="3">
    <source>
        <dbReference type="PROSITE" id="PS51934"/>
    </source>
</evidence>